<sequence>MEFDLNHVEEFNLHLVGFYLRLFFILVASLILECRVGPIIALARTQCAPPHLSGLLALLVRQNVSLHFKKKKRKFDSENRQFNNEWTEKYLFIDVSGKPVCLICNECLSVCKEYNLRRHFKTTHANFDATFPPDSTARRQKILGLTSCYEQRRRTLFRVCTEQERATSASLRVAWILAKKKKPFTDSETVKECMLASVGEVVTDEKTRRSIIDSIKQIPISDSSNMRRVEALASDVFETLLDKLRKAEVMSLAVDESTDNSDVVVWGGR</sequence>
<dbReference type="PANTHER" id="PTHR45913">
    <property type="entry name" value="EPM2A-INTERACTING PROTEIN 1"/>
    <property type="match status" value="1"/>
</dbReference>
<accession>A0A9Q1J2Q8</accession>
<dbReference type="OrthoDB" id="8934564at2759"/>
<keyword evidence="1" id="KW-0812">Transmembrane</keyword>
<comment type="caution">
    <text evidence="3">The sequence shown here is derived from an EMBL/GenBank/DDBJ whole genome shotgun (WGS) entry which is preliminary data.</text>
</comment>
<evidence type="ECO:0000256" key="1">
    <source>
        <dbReference type="SAM" id="Phobius"/>
    </source>
</evidence>
<evidence type="ECO:0000313" key="3">
    <source>
        <dbReference type="EMBL" id="KAJ8363603.1"/>
    </source>
</evidence>
<dbReference type="Proteomes" id="UP001152622">
    <property type="component" value="Chromosome 4"/>
</dbReference>
<evidence type="ECO:0000259" key="2">
    <source>
        <dbReference type="Pfam" id="PF18658"/>
    </source>
</evidence>
<name>A0A9Q1J2Q8_SYNKA</name>
<dbReference type="InterPro" id="IPR040647">
    <property type="entry name" value="SPIN-DOC_Znf-C2H2"/>
</dbReference>
<organism evidence="3 4">
    <name type="scientific">Synaphobranchus kaupii</name>
    <name type="common">Kaup's arrowtooth eel</name>
    <dbReference type="NCBI Taxonomy" id="118154"/>
    <lineage>
        <taxon>Eukaryota</taxon>
        <taxon>Metazoa</taxon>
        <taxon>Chordata</taxon>
        <taxon>Craniata</taxon>
        <taxon>Vertebrata</taxon>
        <taxon>Euteleostomi</taxon>
        <taxon>Actinopterygii</taxon>
        <taxon>Neopterygii</taxon>
        <taxon>Teleostei</taxon>
        <taxon>Anguilliformes</taxon>
        <taxon>Synaphobranchidae</taxon>
        <taxon>Synaphobranchus</taxon>
    </lineage>
</organism>
<dbReference type="Pfam" id="PF18658">
    <property type="entry name" value="zf-C2H2_12"/>
    <property type="match status" value="1"/>
</dbReference>
<keyword evidence="4" id="KW-1185">Reference proteome</keyword>
<protein>
    <recommendedName>
        <fullName evidence="2">SPIN-DOC-like zinc-finger domain-containing protein</fullName>
    </recommendedName>
</protein>
<feature type="domain" description="SPIN-DOC-like zinc-finger" evidence="2">
    <location>
        <begin position="84"/>
        <end position="126"/>
    </location>
</feature>
<keyword evidence="1" id="KW-1133">Transmembrane helix</keyword>
<reference evidence="3" key="1">
    <citation type="journal article" date="2023" name="Science">
        <title>Genome structures resolve the early diversification of teleost fishes.</title>
        <authorList>
            <person name="Parey E."/>
            <person name="Louis A."/>
            <person name="Montfort J."/>
            <person name="Bouchez O."/>
            <person name="Roques C."/>
            <person name="Iampietro C."/>
            <person name="Lluch J."/>
            <person name="Castinel A."/>
            <person name="Donnadieu C."/>
            <person name="Desvignes T."/>
            <person name="Floi Bucao C."/>
            <person name="Jouanno E."/>
            <person name="Wen M."/>
            <person name="Mejri S."/>
            <person name="Dirks R."/>
            <person name="Jansen H."/>
            <person name="Henkel C."/>
            <person name="Chen W.J."/>
            <person name="Zahm M."/>
            <person name="Cabau C."/>
            <person name="Klopp C."/>
            <person name="Thompson A.W."/>
            <person name="Robinson-Rechavi M."/>
            <person name="Braasch I."/>
            <person name="Lecointre G."/>
            <person name="Bobe J."/>
            <person name="Postlethwait J.H."/>
            <person name="Berthelot C."/>
            <person name="Roest Crollius H."/>
            <person name="Guiguen Y."/>
        </authorList>
    </citation>
    <scope>NUCLEOTIDE SEQUENCE</scope>
    <source>
        <strain evidence="3">WJC10195</strain>
    </source>
</reference>
<keyword evidence="1" id="KW-0472">Membrane</keyword>
<evidence type="ECO:0000313" key="4">
    <source>
        <dbReference type="Proteomes" id="UP001152622"/>
    </source>
</evidence>
<dbReference type="EMBL" id="JAINUF010000004">
    <property type="protein sequence ID" value="KAJ8363603.1"/>
    <property type="molecule type" value="Genomic_DNA"/>
</dbReference>
<gene>
    <name evidence="3" type="ORF">SKAU_G00124340</name>
</gene>
<proteinExistence type="predicted"/>
<feature type="transmembrane region" description="Helical" evidence="1">
    <location>
        <begin position="12"/>
        <end position="32"/>
    </location>
</feature>
<dbReference type="PANTHER" id="PTHR45913:SF21">
    <property type="entry name" value="DUF4371 DOMAIN-CONTAINING PROTEIN"/>
    <property type="match status" value="1"/>
</dbReference>
<dbReference type="AlphaFoldDB" id="A0A9Q1J2Q8"/>